<feature type="signal peptide" evidence="13">
    <location>
        <begin position="1"/>
        <end position="26"/>
    </location>
</feature>
<dbReference type="KEGG" id="fcy:FRACYDRAFT_244424"/>
<keyword evidence="6" id="KW-0106">Calcium</keyword>
<feature type="domain" description="PA" evidence="14">
    <location>
        <begin position="105"/>
        <end position="176"/>
    </location>
</feature>
<dbReference type="PANTHER" id="PTHR22702:SF1">
    <property type="entry name" value="PROTEASE-ASSOCIATED DOMAIN-CONTAINING PROTEIN 1"/>
    <property type="match status" value="1"/>
</dbReference>
<dbReference type="InParanoid" id="A0A1E7F2E3"/>
<dbReference type="EMBL" id="KV784365">
    <property type="protein sequence ID" value="OEU12165.1"/>
    <property type="molecule type" value="Genomic_DNA"/>
</dbReference>
<dbReference type="InterPro" id="IPR046450">
    <property type="entry name" value="PA_dom_sf"/>
</dbReference>
<dbReference type="Pfam" id="PF02225">
    <property type="entry name" value="PA"/>
    <property type="match status" value="1"/>
</dbReference>
<evidence type="ECO:0000256" key="2">
    <source>
        <dbReference type="ARBA" id="ARBA00022536"/>
    </source>
</evidence>
<dbReference type="InterPro" id="IPR003137">
    <property type="entry name" value="PA_domain"/>
</dbReference>
<organism evidence="16 17">
    <name type="scientific">Fragilariopsis cylindrus CCMP1102</name>
    <dbReference type="NCBI Taxonomy" id="635003"/>
    <lineage>
        <taxon>Eukaryota</taxon>
        <taxon>Sar</taxon>
        <taxon>Stramenopiles</taxon>
        <taxon>Ochrophyta</taxon>
        <taxon>Bacillariophyta</taxon>
        <taxon>Bacillariophyceae</taxon>
        <taxon>Bacillariophycidae</taxon>
        <taxon>Bacillariales</taxon>
        <taxon>Bacillariaceae</taxon>
        <taxon>Fragilariopsis</taxon>
    </lineage>
</organism>
<protein>
    <submittedName>
        <fullName evidence="16">Uncharacterized protein</fullName>
    </submittedName>
</protein>
<dbReference type="GO" id="GO:0016020">
    <property type="term" value="C:membrane"/>
    <property type="evidence" value="ECO:0007669"/>
    <property type="project" value="UniProtKB-SubCell"/>
</dbReference>
<evidence type="ECO:0000256" key="11">
    <source>
        <dbReference type="SAM" id="MobiDB-lite"/>
    </source>
</evidence>
<dbReference type="Proteomes" id="UP000095751">
    <property type="component" value="Unassembled WGS sequence"/>
</dbReference>
<evidence type="ECO:0000259" key="15">
    <source>
        <dbReference type="Pfam" id="PF25011"/>
    </source>
</evidence>
<dbReference type="AlphaFoldDB" id="A0A1E7F2E3"/>
<dbReference type="GO" id="GO:0012505">
    <property type="term" value="C:endomembrane system"/>
    <property type="evidence" value="ECO:0007669"/>
    <property type="project" value="UniProtKB-SubCell"/>
</dbReference>
<keyword evidence="7 12" id="KW-1133">Transmembrane helix</keyword>
<name>A0A1E7F2E3_9STRA</name>
<evidence type="ECO:0000256" key="8">
    <source>
        <dbReference type="ARBA" id="ARBA00023136"/>
    </source>
</evidence>
<reference evidence="16 17" key="1">
    <citation type="submission" date="2016-09" db="EMBL/GenBank/DDBJ databases">
        <title>Extensive genetic diversity and differential bi-allelic expression allows diatom success in the polar Southern Ocean.</title>
        <authorList>
            <consortium name="DOE Joint Genome Institute"/>
            <person name="Mock T."/>
            <person name="Otillar R.P."/>
            <person name="Strauss J."/>
            <person name="Dupont C."/>
            <person name="Frickenhaus S."/>
            <person name="Maumus F."/>
            <person name="Mcmullan M."/>
            <person name="Sanges R."/>
            <person name="Schmutz J."/>
            <person name="Toseland A."/>
            <person name="Valas R."/>
            <person name="Veluchamy A."/>
            <person name="Ward B.J."/>
            <person name="Allen A."/>
            <person name="Barry K."/>
            <person name="Falciatore A."/>
            <person name="Ferrante M."/>
            <person name="Fortunato A.E."/>
            <person name="Gloeckner G."/>
            <person name="Gruber A."/>
            <person name="Hipkin R."/>
            <person name="Janech M."/>
            <person name="Kroth P."/>
            <person name="Leese F."/>
            <person name="Lindquist E."/>
            <person name="Lyon B.R."/>
            <person name="Martin J."/>
            <person name="Mayer C."/>
            <person name="Parker M."/>
            <person name="Quesneville H."/>
            <person name="Raymond J."/>
            <person name="Uhlig C."/>
            <person name="Valentin K.U."/>
            <person name="Worden A.Z."/>
            <person name="Armbrust E.V."/>
            <person name="Bowler C."/>
            <person name="Green B."/>
            <person name="Moulton V."/>
            <person name="Van Oosterhout C."/>
            <person name="Grigoriev I."/>
        </authorList>
    </citation>
    <scope>NUCLEOTIDE SEQUENCE [LARGE SCALE GENOMIC DNA]</scope>
    <source>
        <strain evidence="16 17">CCMP1102</strain>
    </source>
</reference>
<feature type="domain" description="Vacuolar sorting receptor thioredoxin-like" evidence="15">
    <location>
        <begin position="276"/>
        <end position="421"/>
    </location>
</feature>
<dbReference type="SUPFAM" id="SSF52025">
    <property type="entry name" value="PA domain"/>
    <property type="match status" value="1"/>
</dbReference>
<proteinExistence type="predicted"/>
<evidence type="ECO:0000256" key="1">
    <source>
        <dbReference type="ARBA" id="ARBA00004479"/>
    </source>
</evidence>
<dbReference type="Pfam" id="PF25011">
    <property type="entry name" value="VSR_TRX"/>
    <property type="match status" value="1"/>
</dbReference>
<keyword evidence="2" id="KW-0245">EGF-like domain</keyword>
<evidence type="ECO:0000256" key="12">
    <source>
        <dbReference type="SAM" id="Phobius"/>
    </source>
</evidence>
<sequence>MKESSIAIVYTCASLFFLMLVSCANAHFPANESTYLNFHIPTNLRLNASWPHVSSMFGRLGHGPEGRLVLPVKFLSKNRKLCNSNLDQMEVIKELHIPEDSGAPFMLLVERGDCTFVKKVRNAQQLGAAAVLIGDTENNFIQNHTHMDERLRLPDDGSGHDISIPSVMISKNEYHAIHQIINNKKNFTGVVVSEIAWHTPKFDNKVEMDLWYSPIDTHTKEFIASNFSSIARAFDLNDKSDESTWDYELNLLRFQERPVLLDGKALGCIGNEDAPDEPCYKLCTNGGRYCHVSHRHTDGKDIVVEALRRLCITKHYKHPKVYWDYIDQFSNLCWDSDYFANEKCVKDAYLHSNIDDTIIEACIADSGSPEKDEENTLLQHSLDMQMYHGIHQSPFVTINHDVSQIVSWNGLNSEAVLIALCETFSYGEKPHVCYACMRCGDPVACAQRSPMTCLSDDGVEKEDPNAHKQGNHDSNNDGKKHRHSHWGRWIFGLMLIGGTSGGAYVYYKKQMELNGAGSGLGSYSLQDAFLSEST</sequence>
<evidence type="ECO:0000313" key="17">
    <source>
        <dbReference type="Proteomes" id="UP000095751"/>
    </source>
</evidence>
<dbReference type="OrthoDB" id="10045365at2759"/>
<feature type="chain" id="PRO_5009192547" evidence="13">
    <location>
        <begin position="27"/>
        <end position="534"/>
    </location>
</feature>
<keyword evidence="4 13" id="KW-0732">Signal</keyword>
<evidence type="ECO:0000256" key="6">
    <source>
        <dbReference type="ARBA" id="ARBA00022837"/>
    </source>
</evidence>
<evidence type="ECO:0000259" key="14">
    <source>
        <dbReference type="Pfam" id="PF02225"/>
    </source>
</evidence>
<evidence type="ECO:0000256" key="3">
    <source>
        <dbReference type="ARBA" id="ARBA00022692"/>
    </source>
</evidence>
<dbReference type="PANTHER" id="PTHR22702">
    <property type="entry name" value="PROTEASE-ASSOCIATED DOMAIN-CONTAINING PROTEIN"/>
    <property type="match status" value="1"/>
</dbReference>
<keyword evidence="17" id="KW-1185">Reference proteome</keyword>
<dbReference type="InterPro" id="IPR056858">
    <property type="entry name" value="VSR_TRX"/>
</dbReference>
<keyword evidence="3 12" id="KW-0812">Transmembrane</keyword>
<dbReference type="PROSITE" id="PS51257">
    <property type="entry name" value="PROKAR_LIPOPROTEIN"/>
    <property type="match status" value="1"/>
</dbReference>
<evidence type="ECO:0000313" key="16">
    <source>
        <dbReference type="EMBL" id="OEU12165.1"/>
    </source>
</evidence>
<evidence type="ECO:0000256" key="4">
    <source>
        <dbReference type="ARBA" id="ARBA00022729"/>
    </source>
</evidence>
<keyword evidence="9" id="KW-0325">Glycoprotein</keyword>
<accession>A0A1E7F2E3</accession>
<feature type="transmembrane region" description="Helical" evidence="12">
    <location>
        <begin position="486"/>
        <end position="507"/>
    </location>
</feature>
<evidence type="ECO:0000256" key="7">
    <source>
        <dbReference type="ARBA" id="ARBA00022989"/>
    </source>
</evidence>
<evidence type="ECO:0000256" key="5">
    <source>
        <dbReference type="ARBA" id="ARBA00022737"/>
    </source>
</evidence>
<keyword evidence="8 12" id="KW-0472">Membrane</keyword>
<keyword evidence="5" id="KW-0677">Repeat</keyword>
<feature type="compositionally biased region" description="Basic and acidic residues" evidence="11">
    <location>
        <begin position="461"/>
        <end position="478"/>
    </location>
</feature>
<dbReference type="Gene3D" id="3.50.30.30">
    <property type="match status" value="1"/>
</dbReference>
<comment type="subcellular location">
    <subcellularLocation>
        <location evidence="10">Endomembrane system</location>
        <topology evidence="10">Single-pass membrane protein</topology>
    </subcellularLocation>
    <subcellularLocation>
        <location evidence="1">Membrane</location>
        <topology evidence="1">Single-pass type I membrane protein</topology>
    </subcellularLocation>
</comment>
<gene>
    <name evidence="16" type="ORF">FRACYDRAFT_244424</name>
</gene>
<evidence type="ECO:0000256" key="9">
    <source>
        <dbReference type="ARBA" id="ARBA00023180"/>
    </source>
</evidence>
<evidence type="ECO:0000256" key="10">
    <source>
        <dbReference type="ARBA" id="ARBA00037847"/>
    </source>
</evidence>
<feature type="region of interest" description="Disordered" evidence="11">
    <location>
        <begin position="456"/>
        <end position="480"/>
    </location>
</feature>
<evidence type="ECO:0000256" key="13">
    <source>
        <dbReference type="SAM" id="SignalP"/>
    </source>
</evidence>